<dbReference type="Pfam" id="PF11967">
    <property type="entry name" value="RecO_N"/>
    <property type="match status" value="1"/>
</dbReference>
<evidence type="ECO:0000313" key="10">
    <source>
        <dbReference type="Proteomes" id="UP000319280"/>
    </source>
</evidence>
<evidence type="ECO:0000256" key="7">
    <source>
        <dbReference type="HAMAP-Rule" id="MF_00201"/>
    </source>
</evidence>
<keyword evidence="3 7" id="KW-0227">DNA damage</keyword>
<organism evidence="9 10">
    <name type="scientific">Lentibacillus cibarius</name>
    <dbReference type="NCBI Taxonomy" id="2583219"/>
    <lineage>
        <taxon>Bacteria</taxon>
        <taxon>Bacillati</taxon>
        <taxon>Bacillota</taxon>
        <taxon>Bacilli</taxon>
        <taxon>Bacillales</taxon>
        <taxon>Bacillaceae</taxon>
        <taxon>Lentibacillus</taxon>
    </lineage>
</organism>
<feature type="domain" description="DNA replication/recombination mediator RecO N-terminal" evidence="8">
    <location>
        <begin position="1"/>
        <end position="76"/>
    </location>
</feature>
<evidence type="ECO:0000256" key="5">
    <source>
        <dbReference type="ARBA" id="ARBA00023204"/>
    </source>
</evidence>
<dbReference type="Proteomes" id="UP000319280">
    <property type="component" value="Unassembled WGS sequence"/>
</dbReference>
<keyword evidence="10" id="KW-1185">Reference proteome</keyword>
<evidence type="ECO:0000256" key="2">
    <source>
        <dbReference type="ARBA" id="ARBA00021310"/>
    </source>
</evidence>
<dbReference type="InterPro" id="IPR022572">
    <property type="entry name" value="DNA_rep/recomb_RecO_N"/>
</dbReference>
<dbReference type="AlphaFoldDB" id="A0A549YLI6"/>
<dbReference type="RefSeq" id="WP_142791670.1">
    <property type="nucleotide sequence ID" value="NZ_VJMZ01000001.1"/>
</dbReference>
<dbReference type="PANTHER" id="PTHR33991:SF1">
    <property type="entry name" value="DNA REPAIR PROTEIN RECO"/>
    <property type="match status" value="1"/>
</dbReference>
<dbReference type="PANTHER" id="PTHR33991">
    <property type="entry name" value="DNA REPAIR PROTEIN RECO"/>
    <property type="match status" value="1"/>
</dbReference>
<comment type="similarity">
    <text evidence="1 7">Belongs to the RecO family.</text>
</comment>
<keyword evidence="4 7" id="KW-0233">DNA recombination</keyword>
<proteinExistence type="inferred from homology"/>
<dbReference type="HAMAP" id="MF_00201">
    <property type="entry name" value="RecO"/>
    <property type="match status" value="1"/>
</dbReference>
<dbReference type="SUPFAM" id="SSF57863">
    <property type="entry name" value="ArfGap/RecO-like zinc finger"/>
    <property type="match status" value="1"/>
</dbReference>
<dbReference type="SUPFAM" id="SSF50249">
    <property type="entry name" value="Nucleic acid-binding proteins"/>
    <property type="match status" value="1"/>
</dbReference>
<dbReference type="InterPro" id="IPR012340">
    <property type="entry name" value="NA-bd_OB-fold"/>
</dbReference>
<dbReference type="GO" id="GO:0043590">
    <property type="term" value="C:bacterial nucleoid"/>
    <property type="evidence" value="ECO:0007669"/>
    <property type="project" value="TreeGrafter"/>
</dbReference>
<comment type="function">
    <text evidence="7">Involved in DNA repair and RecF pathway recombination.</text>
</comment>
<protein>
    <recommendedName>
        <fullName evidence="2 7">DNA repair protein RecO</fullName>
    </recommendedName>
    <alternativeName>
        <fullName evidence="6 7">Recombination protein O</fullName>
    </alternativeName>
</protein>
<dbReference type="InterPro" id="IPR042242">
    <property type="entry name" value="RecO_C"/>
</dbReference>
<dbReference type="GO" id="GO:0006310">
    <property type="term" value="P:DNA recombination"/>
    <property type="evidence" value="ECO:0007669"/>
    <property type="project" value="UniProtKB-UniRule"/>
</dbReference>
<dbReference type="Gene3D" id="2.40.50.140">
    <property type="entry name" value="Nucleic acid-binding proteins"/>
    <property type="match status" value="1"/>
</dbReference>
<dbReference type="EMBL" id="VJMZ01000001">
    <property type="protein sequence ID" value="TRM12734.1"/>
    <property type="molecule type" value="Genomic_DNA"/>
</dbReference>
<comment type="caution">
    <text evidence="9">The sequence shown here is derived from an EMBL/GenBank/DDBJ whole genome shotgun (WGS) entry which is preliminary data.</text>
</comment>
<evidence type="ECO:0000256" key="3">
    <source>
        <dbReference type="ARBA" id="ARBA00022763"/>
    </source>
</evidence>
<reference evidence="9 10" key="1">
    <citation type="submission" date="2019-07" db="EMBL/GenBank/DDBJ databases">
        <title>Genomic analysis of Lentibacillus sp. NKC851-2.</title>
        <authorList>
            <person name="Oh Y.J."/>
        </authorList>
    </citation>
    <scope>NUCLEOTIDE SEQUENCE [LARGE SCALE GENOMIC DNA]</scope>
    <source>
        <strain evidence="9 10">NKC851-2</strain>
    </source>
</reference>
<evidence type="ECO:0000256" key="4">
    <source>
        <dbReference type="ARBA" id="ARBA00023172"/>
    </source>
</evidence>
<evidence type="ECO:0000256" key="6">
    <source>
        <dbReference type="ARBA" id="ARBA00033409"/>
    </source>
</evidence>
<evidence type="ECO:0000256" key="1">
    <source>
        <dbReference type="ARBA" id="ARBA00007452"/>
    </source>
</evidence>
<evidence type="ECO:0000259" key="8">
    <source>
        <dbReference type="Pfam" id="PF11967"/>
    </source>
</evidence>
<dbReference type="NCBIfam" id="TIGR00613">
    <property type="entry name" value="reco"/>
    <property type="match status" value="1"/>
</dbReference>
<evidence type="ECO:0000313" key="9">
    <source>
        <dbReference type="EMBL" id="TRM12734.1"/>
    </source>
</evidence>
<dbReference type="InterPro" id="IPR003717">
    <property type="entry name" value="RecO"/>
</dbReference>
<name>A0A549YLI6_9BACI</name>
<keyword evidence="5 7" id="KW-0234">DNA repair</keyword>
<dbReference type="GO" id="GO:0006302">
    <property type="term" value="P:double-strand break repair"/>
    <property type="evidence" value="ECO:0007669"/>
    <property type="project" value="TreeGrafter"/>
</dbReference>
<sequence length="247" mass="28069">MLEKMEGIVIKTQDYGESHKIVTLFSDKLGKIAAIARGAKKPKSRMAAVTQPFIIGEFFIYVNSGLSTIQQGDVIDANRQIREDILKTAYASYVAELTDKLTDSQTPDPQLYKQLNETLNWMAEKEDAAIPIMMYELKIFIRGGFSPVLDKCVHCGNKAGPFVFSIAEGGFLCPQCKHFDREAISLSDKLTQLLWMFAEVELERIGTISVKEENRKLLRQIIDAYYDAYGGYYLKSKRFLRQLDKLL</sequence>
<dbReference type="Pfam" id="PF02565">
    <property type="entry name" value="RecO_C"/>
    <property type="match status" value="1"/>
</dbReference>
<accession>A0A549YLI6</accession>
<gene>
    <name evidence="7 9" type="primary">recO</name>
    <name evidence="9" type="ORF">FH966_14085</name>
</gene>
<dbReference type="InterPro" id="IPR037278">
    <property type="entry name" value="ARFGAP/RecO"/>
</dbReference>
<dbReference type="Gene3D" id="1.20.1440.120">
    <property type="entry name" value="Recombination protein O, C-terminal domain"/>
    <property type="match status" value="1"/>
</dbReference>